<feature type="domain" description="AB hydrolase-1" evidence="1">
    <location>
        <begin position="56"/>
        <end position="278"/>
    </location>
</feature>
<protein>
    <submittedName>
        <fullName evidence="2">Alpha/beta fold hydrolase</fullName>
    </submittedName>
</protein>
<dbReference type="Pfam" id="PF12697">
    <property type="entry name" value="Abhydrolase_6"/>
    <property type="match status" value="1"/>
</dbReference>
<dbReference type="InterPro" id="IPR000073">
    <property type="entry name" value="AB_hydrolase_1"/>
</dbReference>
<dbReference type="GO" id="GO:0016787">
    <property type="term" value="F:hydrolase activity"/>
    <property type="evidence" value="ECO:0007669"/>
    <property type="project" value="UniProtKB-KW"/>
</dbReference>
<accession>A0ABV4ZGD1</accession>
<sequence>MPSVYKNANAQRNVRRWCLERIEAWEVEHVRTEVTTSAGSTSVLGAGPSDDGAPGIVLVPGTNMNAALCLSVAGTLAARRRTIVLDVPGQPGLSSGGRPVHGRMGWYGKWLGEVLEQVAPGPVVVVGHSLGGAIALSCGSERIAGRVLLSTAGLARARVSPALLAATVPWLARPSLSRAAGLLRHMAAPDRSLPPELAEWMALVARECRSSLAPAPLPRTVVERRRSVPCLVATGRHDAFFPPPALSAAVRERLGTECRVIEGAGHLLLDEEPAAVAALVHALHAVVTGRDGSSPSSDAVG</sequence>
<organism evidence="2 3">
    <name type="scientific">Streptomyces carpaticus</name>
    <dbReference type="NCBI Taxonomy" id="285558"/>
    <lineage>
        <taxon>Bacteria</taxon>
        <taxon>Bacillati</taxon>
        <taxon>Actinomycetota</taxon>
        <taxon>Actinomycetes</taxon>
        <taxon>Kitasatosporales</taxon>
        <taxon>Streptomycetaceae</taxon>
        <taxon>Streptomyces</taxon>
    </lineage>
</organism>
<comment type="caution">
    <text evidence="2">The sequence shown here is derived from an EMBL/GenBank/DDBJ whole genome shotgun (WGS) entry which is preliminary data.</text>
</comment>
<name>A0ABV4ZGD1_9ACTN</name>
<dbReference type="Proteomes" id="UP001577267">
    <property type="component" value="Unassembled WGS sequence"/>
</dbReference>
<keyword evidence="3" id="KW-1185">Reference proteome</keyword>
<evidence type="ECO:0000259" key="1">
    <source>
        <dbReference type="Pfam" id="PF12697"/>
    </source>
</evidence>
<proteinExistence type="predicted"/>
<dbReference type="InterPro" id="IPR029058">
    <property type="entry name" value="AB_hydrolase_fold"/>
</dbReference>
<keyword evidence="2" id="KW-0378">Hydrolase</keyword>
<dbReference type="RefSeq" id="WP_375061098.1">
    <property type="nucleotide sequence ID" value="NZ_JBHGBT010000001.1"/>
</dbReference>
<dbReference type="EMBL" id="JBHGBT010000001">
    <property type="protein sequence ID" value="MFB4193043.1"/>
    <property type="molecule type" value="Genomic_DNA"/>
</dbReference>
<dbReference type="SUPFAM" id="SSF53474">
    <property type="entry name" value="alpha/beta-Hydrolases"/>
    <property type="match status" value="1"/>
</dbReference>
<reference evidence="2 3" key="1">
    <citation type="submission" date="2024-09" db="EMBL/GenBank/DDBJ databases">
        <title>Draft genome sequence of multifaceted antimicrobials producing Streptomyces sp. strain FH1.</title>
        <authorList>
            <person name="Hassan F."/>
            <person name="Ali H."/>
            <person name="Hassan N."/>
            <person name="Nawaz A."/>
        </authorList>
    </citation>
    <scope>NUCLEOTIDE SEQUENCE [LARGE SCALE GENOMIC DNA]</scope>
    <source>
        <strain evidence="2 3">FH1</strain>
    </source>
</reference>
<dbReference type="PANTHER" id="PTHR46438">
    <property type="entry name" value="ALPHA/BETA-HYDROLASES SUPERFAMILY PROTEIN"/>
    <property type="match status" value="1"/>
</dbReference>
<evidence type="ECO:0000313" key="3">
    <source>
        <dbReference type="Proteomes" id="UP001577267"/>
    </source>
</evidence>
<dbReference type="Gene3D" id="3.40.50.1820">
    <property type="entry name" value="alpha/beta hydrolase"/>
    <property type="match status" value="1"/>
</dbReference>
<evidence type="ECO:0000313" key="2">
    <source>
        <dbReference type="EMBL" id="MFB4193043.1"/>
    </source>
</evidence>
<gene>
    <name evidence="2" type="ORF">ACE11A_01490</name>
</gene>
<dbReference type="PRINTS" id="PR00111">
    <property type="entry name" value="ABHYDROLASE"/>
</dbReference>